<keyword evidence="2" id="KW-1133">Transmembrane helix</keyword>
<feature type="compositionally biased region" description="Basic and acidic residues" evidence="1">
    <location>
        <begin position="169"/>
        <end position="184"/>
    </location>
</feature>
<dbReference type="PATRIC" id="fig|237368.3.peg.216"/>
<proteinExistence type="predicted"/>
<dbReference type="EMBL" id="JRYO01000019">
    <property type="protein sequence ID" value="KHE94060.1"/>
    <property type="molecule type" value="Genomic_DNA"/>
</dbReference>
<keyword evidence="2" id="KW-0472">Membrane</keyword>
<name>A0A0B0ETR2_9BACT</name>
<feature type="compositionally biased region" description="Basic residues" evidence="1">
    <location>
        <begin position="36"/>
        <end position="45"/>
    </location>
</feature>
<organism evidence="3 4">
    <name type="scientific">Candidatus Scalindua brodae</name>
    <dbReference type="NCBI Taxonomy" id="237368"/>
    <lineage>
        <taxon>Bacteria</taxon>
        <taxon>Pseudomonadati</taxon>
        <taxon>Planctomycetota</taxon>
        <taxon>Candidatus Brocadiia</taxon>
        <taxon>Candidatus Brocadiales</taxon>
        <taxon>Candidatus Scalinduaceae</taxon>
        <taxon>Candidatus Scalindua</taxon>
    </lineage>
</organism>
<feature type="compositionally biased region" description="Basic and acidic residues" evidence="1">
    <location>
        <begin position="1"/>
        <end position="35"/>
    </location>
</feature>
<reference evidence="3 4" key="1">
    <citation type="submission" date="2014-10" db="EMBL/GenBank/DDBJ databases">
        <title>Draft genome of anammox bacterium scalindua brodae, obtained using differential coverage binning of sequence data from two enrichment reactors.</title>
        <authorList>
            <person name="Speth D.R."/>
            <person name="Russ L."/>
            <person name="Kartal B."/>
            <person name="Op den Camp H.J."/>
            <person name="Dutilh B.E."/>
            <person name="Jetten M.S."/>
        </authorList>
    </citation>
    <scope>NUCLEOTIDE SEQUENCE [LARGE SCALE GENOMIC DNA]</scope>
    <source>
        <strain evidence="3">RU1</strain>
    </source>
</reference>
<accession>A0A0B0ETR2</accession>
<feature type="region of interest" description="Disordered" evidence="1">
    <location>
        <begin position="267"/>
        <end position="324"/>
    </location>
</feature>
<comment type="caution">
    <text evidence="3">The sequence shown here is derived from an EMBL/GenBank/DDBJ whole genome shotgun (WGS) entry which is preliminary data.</text>
</comment>
<evidence type="ECO:0000256" key="2">
    <source>
        <dbReference type="SAM" id="Phobius"/>
    </source>
</evidence>
<dbReference type="AlphaFoldDB" id="A0A0B0ETR2"/>
<gene>
    <name evidence="3" type="ORF">SCABRO_00198</name>
</gene>
<evidence type="ECO:0000256" key="1">
    <source>
        <dbReference type="SAM" id="MobiDB-lite"/>
    </source>
</evidence>
<keyword evidence="2" id="KW-0812">Transmembrane</keyword>
<dbReference type="Proteomes" id="UP000030652">
    <property type="component" value="Unassembled WGS sequence"/>
</dbReference>
<protein>
    <submittedName>
        <fullName evidence="3">Uncharacterized protein</fullName>
    </submittedName>
</protein>
<evidence type="ECO:0000313" key="3">
    <source>
        <dbReference type="EMBL" id="KHE94060.1"/>
    </source>
</evidence>
<feature type="compositionally biased region" description="Basic and acidic residues" evidence="1">
    <location>
        <begin position="280"/>
        <end position="290"/>
    </location>
</feature>
<sequence>MTGAKETAKLTGKETAAHKPTEAKPKADAKDDTRSKSKAKSKAKLKPNIPSVIVSPLEHIDKPVDISKDIDIGIPDREVLAENLEATRTNDQASGVTEAILEAAAETERLTEDAEGLQAEDEQADILVETEDSDVVESLSQDAVDTQTDKLTDDVAESFFEAYDTTESTTEKEDDFQADKKAGDPTEVDVGSSDTKIHTEGLEATQTDDQAGGVTEAILEAAAETERFAEEADGLQAEDEQADILVEAEDSDVAESLSRDAIDIQTDKLTDDVSESVDAEAPKEKLDNTKADNQAVEAVSEKTVTEDSAESIDDALTDKQVGDADEGVDQDLHTIESSAEKADGTQIDNQVVSASEANTEGTDDEIQSAVYNDNKRSRIKKTGIIISLFIVTAAVVLLIVAFIERRSAKSALVQVIKVAESIKQMQGEALKNREQVTHSQIESSELVIDSLLLTRNGLELERANSDEVEVKRIIDVFISDIDERITKIKGNIVLLRNKLKEAN</sequence>
<feature type="region of interest" description="Disordered" evidence="1">
    <location>
        <begin position="1"/>
        <end position="47"/>
    </location>
</feature>
<feature type="transmembrane region" description="Helical" evidence="2">
    <location>
        <begin position="384"/>
        <end position="403"/>
    </location>
</feature>
<evidence type="ECO:0000313" key="4">
    <source>
        <dbReference type="Proteomes" id="UP000030652"/>
    </source>
</evidence>
<feature type="region of interest" description="Disordered" evidence="1">
    <location>
        <begin position="161"/>
        <end position="212"/>
    </location>
</feature>